<dbReference type="PANTHER" id="PTHR45663:SF11">
    <property type="entry name" value="GEO12009P1"/>
    <property type="match status" value="1"/>
</dbReference>
<evidence type="ECO:0000313" key="2">
    <source>
        <dbReference type="EMBL" id="GAA4784728.1"/>
    </source>
</evidence>
<organism evidence="2 3">
    <name type="scientific">Lysobacter hankyongensis</name>
    <dbReference type="NCBI Taxonomy" id="1176535"/>
    <lineage>
        <taxon>Bacteria</taxon>
        <taxon>Pseudomonadati</taxon>
        <taxon>Pseudomonadota</taxon>
        <taxon>Gammaproteobacteria</taxon>
        <taxon>Lysobacterales</taxon>
        <taxon>Lysobacteraceae</taxon>
        <taxon>Lysobacter</taxon>
    </lineage>
</organism>
<dbReference type="PANTHER" id="PTHR45663">
    <property type="entry name" value="GEO12009P1"/>
    <property type="match status" value="1"/>
</dbReference>
<dbReference type="RefSeq" id="WP_345301849.1">
    <property type="nucleotide sequence ID" value="NZ_BAABJE010000001.1"/>
</dbReference>
<dbReference type="EMBL" id="BAABJE010000001">
    <property type="protein sequence ID" value="GAA4784728.1"/>
    <property type="molecule type" value="Genomic_DNA"/>
</dbReference>
<name>A0ABP9AR32_9GAMM</name>
<dbReference type="PROSITE" id="PS51352">
    <property type="entry name" value="THIOREDOXIN_2"/>
    <property type="match status" value="1"/>
</dbReference>
<dbReference type="SUPFAM" id="SSF52833">
    <property type="entry name" value="Thioredoxin-like"/>
    <property type="match status" value="1"/>
</dbReference>
<reference evidence="3" key="1">
    <citation type="journal article" date="2019" name="Int. J. Syst. Evol. Microbiol.">
        <title>The Global Catalogue of Microorganisms (GCM) 10K type strain sequencing project: providing services to taxonomists for standard genome sequencing and annotation.</title>
        <authorList>
            <consortium name="The Broad Institute Genomics Platform"/>
            <consortium name="The Broad Institute Genome Sequencing Center for Infectious Disease"/>
            <person name="Wu L."/>
            <person name="Ma J."/>
        </authorList>
    </citation>
    <scope>NUCLEOTIDE SEQUENCE [LARGE SCALE GENOMIC DNA]</scope>
    <source>
        <strain evidence="3">JCM 18204</strain>
    </source>
</reference>
<proteinExistence type="predicted"/>
<dbReference type="Pfam" id="PF21352">
    <property type="entry name" value="Zn_ribbon_Thio2"/>
    <property type="match status" value="1"/>
</dbReference>
<protein>
    <submittedName>
        <fullName evidence="2">Thioredoxin TrxC</fullName>
    </submittedName>
</protein>
<dbReference type="CDD" id="cd02947">
    <property type="entry name" value="TRX_family"/>
    <property type="match status" value="1"/>
</dbReference>
<dbReference type="Gene3D" id="2.30.30.380">
    <property type="entry name" value="Zn-finger domain of Sec23/24"/>
    <property type="match status" value="1"/>
</dbReference>
<gene>
    <name evidence="2" type="primary">trxC</name>
    <name evidence="2" type="ORF">GCM10023307_06810</name>
</gene>
<evidence type="ECO:0000259" key="1">
    <source>
        <dbReference type="PROSITE" id="PS51352"/>
    </source>
</evidence>
<dbReference type="InterPro" id="IPR049299">
    <property type="entry name" value="Thio2_N"/>
</dbReference>
<feature type="domain" description="Thioredoxin" evidence="1">
    <location>
        <begin position="31"/>
        <end position="148"/>
    </location>
</feature>
<keyword evidence="3" id="KW-1185">Reference proteome</keyword>
<evidence type="ECO:0000313" key="3">
    <source>
        <dbReference type="Proteomes" id="UP001499959"/>
    </source>
</evidence>
<dbReference type="Gene3D" id="3.40.30.10">
    <property type="entry name" value="Glutaredoxin"/>
    <property type="match status" value="1"/>
</dbReference>
<sequence length="148" mass="15915">MSDADASLRIACPACHALNRVPAARLADAPVCGRCKAPLFAAHPLALDVEGFERHVVQSDLPVLVDFWAPWCQPCLMMAPHFEAAAGELEPAFRLAKIDTQAHPALGARFAIRSIPTLVLFRGGREIARQSGAMGAGDIARWARAHAR</sequence>
<dbReference type="PRINTS" id="PR00421">
    <property type="entry name" value="THIOREDOXIN"/>
</dbReference>
<accession>A0ABP9AR32</accession>
<dbReference type="Pfam" id="PF00085">
    <property type="entry name" value="Thioredoxin"/>
    <property type="match status" value="1"/>
</dbReference>
<dbReference type="Proteomes" id="UP001499959">
    <property type="component" value="Unassembled WGS sequence"/>
</dbReference>
<dbReference type="InterPro" id="IPR013766">
    <property type="entry name" value="Thioredoxin_domain"/>
</dbReference>
<comment type="caution">
    <text evidence="2">The sequence shown here is derived from an EMBL/GenBank/DDBJ whole genome shotgun (WGS) entry which is preliminary data.</text>
</comment>
<dbReference type="NCBIfam" id="NF008229">
    <property type="entry name" value="PRK10996.1"/>
    <property type="match status" value="1"/>
</dbReference>
<dbReference type="InterPro" id="IPR036249">
    <property type="entry name" value="Thioredoxin-like_sf"/>
</dbReference>